<dbReference type="InterPro" id="IPR017015">
    <property type="entry name" value="UCP033367_VanZ"/>
</dbReference>
<dbReference type="PIRSF" id="PIRSF033367">
    <property type="entry name" value="UCP033367_VanZ"/>
    <property type="match status" value="1"/>
</dbReference>
<keyword evidence="1" id="KW-0472">Membrane</keyword>
<dbReference type="RefSeq" id="WP_110790425.1">
    <property type="nucleotide sequence ID" value="NZ_QJRY01000002.1"/>
</dbReference>
<feature type="transmembrane region" description="Helical" evidence="1">
    <location>
        <begin position="13"/>
        <end position="33"/>
    </location>
</feature>
<keyword evidence="1" id="KW-0812">Transmembrane</keyword>
<dbReference type="Proteomes" id="UP000247536">
    <property type="component" value="Unassembled WGS sequence"/>
</dbReference>
<protein>
    <submittedName>
        <fullName evidence="2">VanZ family protein</fullName>
    </submittedName>
</protein>
<organism evidence="2 3">
    <name type="scientific">Rhizobium wuzhouense</name>
    <dbReference type="NCBI Taxonomy" id="1986026"/>
    <lineage>
        <taxon>Bacteria</taxon>
        <taxon>Pseudomonadati</taxon>
        <taxon>Pseudomonadota</taxon>
        <taxon>Alphaproteobacteria</taxon>
        <taxon>Hyphomicrobiales</taxon>
        <taxon>Rhizobiaceae</taxon>
        <taxon>Rhizobium/Agrobacterium group</taxon>
        <taxon>Rhizobium</taxon>
    </lineage>
</organism>
<feature type="transmembrane region" description="Helical" evidence="1">
    <location>
        <begin position="95"/>
        <end position="116"/>
    </location>
</feature>
<comment type="caution">
    <text evidence="2">The sequence shown here is derived from an EMBL/GenBank/DDBJ whole genome shotgun (WGS) entry which is preliminary data.</text>
</comment>
<dbReference type="EMBL" id="QJRY01000002">
    <property type="protein sequence ID" value="PYB75035.1"/>
    <property type="molecule type" value="Genomic_DNA"/>
</dbReference>
<proteinExistence type="predicted"/>
<accession>A0ABX5NUB9</accession>
<keyword evidence="1" id="KW-1133">Transmembrane helix</keyword>
<keyword evidence="3" id="KW-1185">Reference proteome</keyword>
<reference evidence="2 3" key="1">
    <citation type="submission" date="2018-06" db="EMBL/GenBank/DDBJ databases">
        <title>Rhizobium wuzhouense sp. nov., isolated from roots of Oryza officinalis.</title>
        <authorList>
            <person name="Yuan T."/>
        </authorList>
    </citation>
    <scope>NUCLEOTIDE SEQUENCE [LARGE SCALE GENOMIC DNA]</scope>
    <source>
        <strain evidence="2 3">W44</strain>
    </source>
</reference>
<name>A0ABX5NUB9_9HYPH</name>
<sequence length="122" mass="13138">MRPHLPHDRWIKLAAWLLLGFCVAATVVPIGLRPHAMLPPNADRALAFAAVGALFALAYPRYWLLIAILLVGGAFAIESMQYLSPSRHPSLSDAVVKSAGALVGIAVMRALLFAWARGRGAR</sequence>
<gene>
    <name evidence="2" type="ORF">DMY87_06055</name>
</gene>
<evidence type="ECO:0000313" key="2">
    <source>
        <dbReference type="EMBL" id="PYB75035.1"/>
    </source>
</evidence>
<evidence type="ECO:0000313" key="3">
    <source>
        <dbReference type="Proteomes" id="UP000247536"/>
    </source>
</evidence>
<feature type="transmembrane region" description="Helical" evidence="1">
    <location>
        <begin position="45"/>
        <end position="75"/>
    </location>
</feature>
<evidence type="ECO:0000256" key="1">
    <source>
        <dbReference type="SAM" id="Phobius"/>
    </source>
</evidence>